<dbReference type="CDD" id="cd16015">
    <property type="entry name" value="LTA_synthase"/>
    <property type="match status" value="1"/>
</dbReference>
<proteinExistence type="predicted"/>
<dbReference type="SUPFAM" id="SSF53649">
    <property type="entry name" value="Alkaline phosphatase-like"/>
    <property type="match status" value="1"/>
</dbReference>
<feature type="transmembrane region" description="Helical" evidence="6">
    <location>
        <begin position="136"/>
        <end position="154"/>
    </location>
</feature>
<accession>A0A7V8K7K4</accession>
<comment type="subcellular location">
    <subcellularLocation>
        <location evidence="1">Cell membrane</location>
        <topology evidence="1">Multi-pass membrane protein</topology>
    </subcellularLocation>
</comment>
<evidence type="ECO:0000256" key="5">
    <source>
        <dbReference type="ARBA" id="ARBA00023136"/>
    </source>
</evidence>
<dbReference type="AlphaFoldDB" id="A0A7V8K7K4"/>
<evidence type="ECO:0000313" key="9">
    <source>
        <dbReference type="Proteomes" id="UP000462066"/>
    </source>
</evidence>
<evidence type="ECO:0000313" key="8">
    <source>
        <dbReference type="EMBL" id="KAF1686612.1"/>
    </source>
</evidence>
<name>A0A7V8K7K4_9GAMM</name>
<keyword evidence="4 6" id="KW-1133">Transmembrane helix</keyword>
<dbReference type="PANTHER" id="PTHR47371:SF3">
    <property type="entry name" value="PHOSPHOGLYCEROL TRANSFERASE I"/>
    <property type="match status" value="1"/>
</dbReference>
<feature type="transmembrane region" description="Helical" evidence="6">
    <location>
        <begin position="192"/>
        <end position="211"/>
    </location>
</feature>
<dbReference type="EMBL" id="MWIP01000005">
    <property type="protein sequence ID" value="KAF1686612.1"/>
    <property type="molecule type" value="Genomic_DNA"/>
</dbReference>
<gene>
    <name evidence="8" type="ORF">B1992_06785</name>
</gene>
<feature type="domain" description="Sulfatase N-terminal" evidence="7">
    <location>
        <begin position="313"/>
        <end position="609"/>
    </location>
</feature>
<feature type="transmembrane region" description="Helical" evidence="6">
    <location>
        <begin position="109"/>
        <end position="129"/>
    </location>
</feature>
<evidence type="ECO:0000256" key="2">
    <source>
        <dbReference type="ARBA" id="ARBA00022475"/>
    </source>
</evidence>
<dbReference type="InterPro" id="IPR050448">
    <property type="entry name" value="OpgB/LTA_synthase_biosynth"/>
</dbReference>
<dbReference type="GO" id="GO:0005886">
    <property type="term" value="C:plasma membrane"/>
    <property type="evidence" value="ECO:0007669"/>
    <property type="project" value="UniProtKB-SubCell"/>
</dbReference>
<dbReference type="InterPro" id="IPR000917">
    <property type="entry name" value="Sulfatase_N"/>
</dbReference>
<dbReference type="PANTHER" id="PTHR47371">
    <property type="entry name" value="LIPOTEICHOIC ACID SYNTHASE"/>
    <property type="match status" value="1"/>
</dbReference>
<dbReference type="Pfam" id="PF00884">
    <property type="entry name" value="Sulfatase"/>
    <property type="match status" value="1"/>
</dbReference>
<keyword evidence="5 6" id="KW-0472">Membrane</keyword>
<keyword evidence="3 6" id="KW-0812">Transmembrane</keyword>
<evidence type="ECO:0000256" key="6">
    <source>
        <dbReference type="SAM" id="Phobius"/>
    </source>
</evidence>
<keyword evidence="2" id="KW-1003">Cell membrane</keyword>
<reference evidence="8 9" key="1">
    <citation type="submission" date="2017-10" db="EMBL/GenBank/DDBJ databases">
        <title>Whole genome sequencing of Pseudoxanthomonas broegbernensis DSM 12573(T).</title>
        <authorList>
            <person name="Kumar S."/>
            <person name="Bansal K."/>
            <person name="Kaur A."/>
            <person name="Patil P."/>
            <person name="Sharma S."/>
            <person name="Patil P.B."/>
        </authorList>
    </citation>
    <scope>NUCLEOTIDE SEQUENCE [LARGE SCALE GENOMIC DNA]</scope>
    <source>
        <strain evidence="8 9">DSM 12573</strain>
    </source>
</reference>
<evidence type="ECO:0000259" key="7">
    <source>
        <dbReference type="Pfam" id="PF00884"/>
    </source>
</evidence>
<comment type="caution">
    <text evidence="8">The sequence shown here is derived from an EMBL/GenBank/DDBJ whole genome shotgun (WGS) entry which is preliminary data.</text>
</comment>
<dbReference type="Gene3D" id="3.40.720.10">
    <property type="entry name" value="Alkaline Phosphatase, subunit A"/>
    <property type="match status" value="1"/>
</dbReference>
<organism evidence="8 9">
    <name type="scientific">Pseudoxanthomonas broegbernensis</name>
    <dbReference type="NCBI Taxonomy" id="83619"/>
    <lineage>
        <taxon>Bacteria</taxon>
        <taxon>Pseudomonadati</taxon>
        <taxon>Pseudomonadota</taxon>
        <taxon>Gammaproteobacteria</taxon>
        <taxon>Lysobacterales</taxon>
        <taxon>Lysobacteraceae</taxon>
        <taxon>Pseudoxanthomonas</taxon>
    </lineage>
</organism>
<sequence length="659" mass="71862">MVPVPVRRDPHACVLPQGVRADPGAVLAHRGADRPAAVAHEAQGARRHAQWRQDRGAGVKPALAQRLVRWVSSHGRHGLAAALPLLWVAQAMALWRLDRHAVGVAAEAYAGAGNILLNALPGWAFALCLAALTRRLLFPLLVTSAIQVAVYLASLKKLEVLGSPFALQDVYFLTTINRATLELFGSYVEHPAWWLAATAGFLGLLAACFWLERPWFRWFGAVQAVLLLAMGVALYTLDAGKQPWASFYDAQRVRPSTMSLTPAVVRSGLFSSLVYKHLQARNMRFEIDGDALRDVLAGLEPAPARPLAASAPPDVVIVLSESFMDPRILNGLSATQDTIPATRALIGAGHGGTMTVPTYGGGTVRTEFEVLTGMPAEAFPDAFYPYVDLDRTVLPSLPGLLRRQGYATVAVHGNSGAFWNRSDTYASMGFDRFVTGREFARRGMKREGTWYSDSAMTDIVLQELAEHGGPTFVMAVSIQNHGPYTTLPKDVDQGAWKAIELPPGLEGEGALELRNCLYHLHRADAQLARLLQALEARGRPYVLAFFGDHLPALGSAYASLGFVDGAPPERQRVPWVLVAGEGTQRRAASATRHLYSWELPAQVLDAAGISDSYFRFIQALGLRLEHATESDEEQRLRRGLVAGANARMEFKFEEYADAH</sequence>
<keyword evidence="9" id="KW-1185">Reference proteome</keyword>
<evidence type="ECO:0000256" key="1">
    <source>
        <dbReference type="ARBA" id="ARBA00004651"/>
    </source>
</evidence>
<evidence type="ECO:0000256" key="4">
    <source>
        <dbReference type="ARBA" id="ARBA00022989"/>
    </source>
</evidence>
<evidence type="ECO:0000256" key="3">
    <source>
        <dbReference type="ARBA" id="ARBA00022692"/>
    </source>
</evidence>
<feature type="transmembrane region" description="Helical" evidence="6">
    <location>
        <begin position="79"/>
        <end position="97"/>
    </location>
</feature>
<feature type="transmembrane region" description="Helical" evidence="6">
    <location>
        <begin position="218"/>
        <end position="237"/>
    </location>
</feature>
<dbReference type="InterPro" id="IPR017850">
    <property type="entry name" value="Alkaline_phosphatase_core_sf"/>
</dbReference>
<dbReference type="Proteomes" id="UP000462066">
    <property type="component" value="Unassembled WGS sequence"/>
</dbReference>
<protein>
    <recommendedName>
        <fullName evidence="7">Sulfatase N-terminal domain-containing protein</fullName>
    </recommendedName>
</protein>